<dbReference type="Gene3D" id="3.30.200.20">
    <property type="entry name" value="Phosphorylase Kinase, domain 1"/>
    <property type="match status" value="1"/>
</dbReference>
<dbReference type="InterPro" id="IPR000719">
    <property type="entry name" value="Prot_kinase_dom"/>
</dbReference>
<dbReference type="PROSITE" id="PS00107">
    <property type="entry name" value="PROTEIN_KINASE_ATP"/>
    <property type="match status" value="1"/>
</dbReference>
<dbReference type="Gene3D" id="1.10.510.10">
    <property type="entry name" value="Transferase(Phosphotransferase) domain 1"/>
    <property type="match status" value="1"/>
</dbReference>
<proteinExistence type="predicted"/>
<dbReference type="Proteomes" id="UP001500037">
    <property type="component" value="Unassembled WGS sequence"/>
</dbReference>
<feature type="binding site" evidence="5">
    <location>
        <position position="48"/>
    </location>
    <ligand>
        <name>ATP</name>
        <dbReference type="ChEBI" id="CHEBI:30616"/>
    </ligand>
</feature>
<organism evidence="8 9">
    <name type="scientific">Kitasatospora nipponensis</name>
    <dbReference type="NCBI Taxonomy" id="258049"/>
    <lineage>
        <taxon>Bacteria</taxon>
        <taxon>Bacillati</taxon>
        <taxon>Actinomycetota</taxon>
        <taxon>Actinomycetes</taxon>
        <taxon>Kitasatosporales</taxon>
        <taxon>Streptomycetaceae</taxon>
        <taxon>Kitasatospora</taxon>
    </lineage>
</organism>
<dbReference type="Gene3D" id="2.40.10.480">
    <property type="match status" value="1"/>
</dbReference>
<dbReference type="Gene3D" id="2.130.10.10">
    <property type="entry name" value="YVTN repeat-like/Quinoprotein amine dehydrogenase"/>
    <property type="match status" value="1"/>
</dbReference>
<dbReference type="InterPro" id="IPR015943">
    <property type="entry name" value="WD40/YVTN_repeat-like_dom_sf"/>
</dbReference>
<feature type="compositionally biased region" description="Basic and acidic residues" evidence="6">
    <location>
        <begin position="278"/>
        <end position="296"/>
    </location>
</feature>
<dbReference type="SMART" id="SM00564">
    <property type="entry name" value="PQQ"/>
    <property type="match status" value="5"/>
</dbReference>
<sequence length="810" mass="83856">MAPEPLGPDDPRTAGPYELLALLGAGGMGRVYLARSGRGATARTVAVKVVGAEYARGHDYRPRFRAEVTAARAVAGPHLVPLLAADPEAEPPWLATEYVPGLALGELVARCGPLPEPAVRLLGAAVARALTALHATGLAHRDLTPSNVLVTPDGPWVIDFGLARIAGAPALTRTGAVLGTPGYMPPEQAAGFRAGPAGDVYALAAVLAPALAADPHGPPGGVRPAGGAGEREPEQERDRAWEPAEPTVLPGPLGRLVHPGPDLRAVPASLRPVLAEALSRDPADRPTARALGERLRATPGAVARADDDATDADAHADADARADAAAFARGWLPQAALVELAREVREADGYLRPPDRRRPWPTAPRSRTGAAGGRPHGAPPPPSTPPTPTPSTPLPPTSPTSPPPPSPPTPTRPLSRRGLLLGGAGVATGLAVGGVAVATALRRSDPVPPPQTLVPQWQVSHPDLEFVPAPDERLVLCTDGARLVALQQLTGVVQWSYPTAAAATGPQVAGRFCYVLAGGTIHCLNAADGSVNWTVSSVPTAEGPIVPDTLVAANDSAVYGGGPVPAAGLADRYAWFGLSVATRDVRWSFTEAIEATGRINTTASAYRGRTQTGALLFAESSGHVVVREPLNGAVLWSYPATAAPRRCSWFTPDTGQLYLPIGQDERTLQAISQADGSELWHRGPAGAADGAWTPAAVHRDQVLAADGEPRLSAFDSLDGTPLWELALPGPPSGARPLVVGDSLFLPGALGRLYRVDLARRRVDGVLAPDSRFGSGWQLARDEAFLYAAFGRSLYALPAPVGAPPPAPPPT</sequence>
<feature type="region of interest" description="Disordered" evidence="6">
    <location>
        <begin position="214"/>
        <end position="253"/>
    </location>
</feature>
<evidence type="ECO:0000313" key="9">
    <source>
        <dbReference type="Proteomes" id="UP001500037"/>
    </source>
</evidence>
<evidence type="ECO:0000256" key="4">
    <source>
        <dbReference type="ARBA" id="ARBA00022840"/>
    </source>
</evidence>
<gene>
    <name evidence="8" type="ORF">GCM10009665_07260</name>
</gene>
<dbReference type="PANTHER" id="PTHR43289:SF34">
    <property type="entry name" value="SERINE_THREONINE-PROTEIN KINASE YBDM-RELATED"/>
    <property type="match status" value="1"/>
</dbReference>
<evidence type="ECO:0000256" key="5">
    <source>
        <dbReference type="PROSITE-ProRule" id="PRU10141"/>
    </source>
</evidence>
<feature type="compositionally biased region" description="Gly residues" evidence="6">
    <location>
        <begin position="219"/>
        <end position="228"/>
    </location>
</feature>
<evidence type="ECO:0000313" key="8">
    <source>
        <dbReference type="EMBL" id="GAA1219735.1"/>
    </source>
</evidence>
<dbReference type="CDD" id="cd14014">
    <property type="entry name" value="STKc_PknB_like"/>
    <property type="match status" value="1"/>
</dbReference>
<dbReference type="InterPro" id="IPR017441">
    <property type="entry name" value="Protein_kinase_ATP_BS"/>
</dbReference>
<protein>
    <recommendedName>
        <fullName evidence="7">Protein kinase domain-containing protein</fullName>
    </recommendedName>
</protein>
<dbReference type="InterPro" id="IPR018391">
    <property type="entry name" value="PQQ_b-propeller_rpt"/>
</dbReference>
<dbReference type="EMBL" id="BAAALF010000006">
    <property type="protein sequence ID" value="GAA1219735.1"/>
    <property type="molecule type" value="Genomic_DNA"/>
</dbReference>
<dbReference type="Pfam" id="PF13360">
    <property type="entry name" value="PQQ_2"/>
    <property type="match status" value="2"/>
</dbReference>
<dbReference type="PANTHER" id="PTHR43289">
    <property type="entry name" value="MITOGEN-ACTIVATED PROTEIN KINASE KINASE KINASE 20-RELATED"/>
    <property type="match status" value="1"/>
</dbReference>
<evidence type="ECO:0000259" key="7">
    <source>
        <dbReference type="PROSITE" id="PS50011"/>
    </source>
</evidence>
<dbReference type="Pfam" id="PF00069">
    <property type="entry name" value="Pkinase"/>
    <property type="match status" value="1"/>
</dbReference>
<feature type="compositionally biased region" description="Basic and acidic residues" evidence="6">
    <location>
        <begin position="304"/>
        <end position="316"/>
    </location>
</feature>
<accession>A0ABP4GE26</accession>
<dbReference type="PROSITE" id="PS50011">
    <property type="entry name" value="PROTEIN_KINASE_DOM"/>
    <property type="match status" value="1"/>
</dbReference>
<feature type="compositionally biased region" description="Basic and acidic residues" evidence="6">
    <location>
        <begin position="229"/>
        <end position="242"/>
    </location>
</feature>
<dbReference type="SUPFAM" id="SSF56112">
    <property type="entry name" value="Protein kinase-like (PK-like)"/>
    <property type="match status" value="1"/>
</dbReference>
<evidence type="ECO:0000256" key="2">
    <source>
        <dbReference type="ARBA" id="ARBA00022741"/>
    </source>
</evidence>
<reference evidence="9" key="1">
    <citation type="journal article" date="2019" name="Int. J. Syst. Evol. Microbiol.">
        <title>The Global Catalogue of Microorganisms (GCM) 10K type strain sequencing project: providing services to taxonomists for standard genome sequencing and annotation.</title>
        <authorList>
            <consortium name="The Broad Institute Genomics Platform"/>
            <consortium name="The Broad Institute Genome Sequencing Center for Infectious Disease"/>
            <person name="Wu L."/>
            <person name="Ma J."/>
        </authorList>
    </citation>
    <scope>NUCLEOTIDE SEQUENCE [LARGE SCALE GENOMIC DNA]</scope>
    <source>
        <strain evidence="9">JCM 13004</strain>
    </source>
</reference>
<feature type="domain" description="Protein kinase" evidence="7">
    <location>
        <begin position="17"/>
        <end position="301"/>
    </location>
</feature>
<feature type="compositionally biased region" description="Pro residues" evidence="6">
    <location>
        <begin position="377"/>
        <end position="411"/>
    </location>
</feature>
<evidence type="ECO:0000256" key="1">
    <source>
        <dbReference type="ARBA" id="ARBA00022679"/>
    </source>
</evidence>
<dbReference type="SUPFAM" id="SSF50998">
    <property type="entry name" value="Quinoprotein alcohol dehydrogenase-like"/>
    <property type="match status" value="1"/>
</dbReference>
<name>A0ABP4GE26_9ACTN</name>
<dbReference type="InterPro" id="IPR011047">
    <property type="entry name" value="Quinoprotein_ADH-like_sf"/>
</dbReference>
<dbReference type="InterPro" id="IPR011009">
    <property type="entry name" value="Kinase-like_dom_sf"/>
</dbReference>
<evidence type="ECO:0000256" key="3">
    <source>
        <dbReference type="ARBA" id="ARBA00022777"/>
    </source>
</evidence>
<comment type="caution">
    <text evidence="8">The sequence shown here is derived from an EMBL/GenBank/DDBJ whole genome shotgun (WGS) entry which is preliminary data.</text>
</comment>
<dbReference type="InterPro" id="IPR002372">
    <property type="entry name" value="PQQ_rpt_dom"/>
</dbReference>
<feature type="region of interest" description="Disordered" evidence="6">
    <location>
        <begin position="278"/>
        <end position="316"/>
    </location>
</feature>
<keyword evidence="3" id="KW-0418">Kinase</keyword>
<keyword evidence="4 5" id="KW-0067">ATP-binding</keyword>
<dbReference type="RefSeq" id="WP_344438998.1">
    <property type="nucleotide sequence ID" value="NZ_BAAALF010000006.1"/>
</dbReference>
<keyword evidence="2 5" id="KW-0547">Nucleotide-binding</keyword>
<keyword evidence="9" id="KW-1185">Reference proteome</keyword>
<feature type="region of interest" description="Disordered" evidence="6">
    <location>
        <begin position="350"/>
        <end position="417"/>
    </location>
</feature>
<evidence type="ECO:0000256" key="6">
    <source>
        <dbReference type="SAM" id="MobiDB-lite"/>
    </source>
</evidence>
<keyword evidence="1" id="KW-0808">Transferase</keyword>